<dbReference type="GO" id="GO:0030041">
    <property type="term" value="P:actin filament polymerization"/>
    <property type="evidence" value="ECO:0007669"/>
    <property type="project" value="TreeGrafter"/>
</dbReference>
<dbReference type="EMBL" id="KI894027">
    <property type="protein sequence ID" value="OBR88934.1"/>
    <property type="molecule type" value="Genomic_DNA"/>
</dbReference>
<proteinExistence type="predicted"/>
<feature type="compositionally biased region" description="Low complexity" evidence="1">
    <location>
        <begin position="816"/>
        <end position="838"/>
    </location>
</feature>
<feature type="compositionally biased region" description="Polar residues" evidence="1">
    <location>
        <begin position="135"/>
        <end position="162"/>
    </location>
</feature>
<feature type="region of interest" description="Disordered" evidence="1">
    <location>
        <begin position="797"/>
        <end position="840"/>
    </location>
</feature>
<dbReference type="InterPro" id="IPR051412">
    <property type="entry name" value="Formin_Homology_Diaphanous_sf"/>
</dbReference>
<feature type="compositionally biased region" description="Polar residues" evidence="1">
    <location>
        <begin position="350"/>
        <end position="366"/>
    </location>
</feature>
<reference evidence="3" key="3">
    <citation type="submission" date="2024-02" db="EMBL/GenBank/DDBJ databases">
        <title>Comparative genomics of Cryptococcus and Kwoniella reveals pathogenesis evolution and contrasting modes of karyotype evolution via chromosome fusion or intercentromeric recombination.</title>
        <authorList>
            <person name="Coelho M.A."/>
            <person name="David-Palma M."/>
            <person name="Shea T."/>
            <person name="Bowers K."/>
            <person name="McGinley-Smith S."/>
            <person name="Mohammad A.W."/>
            <person name="Gnirke A."/>
            <person name="Yurkov A.M."/>
            <person name="Nowrousian M."/>
            <person name="Sun S."/>
            <person name="Cuomo C.A."/>
            <person name="Heitman J."/>
        </authorList>
    </citation>
    <scope>NUCLEOTIDE SEQUENCE</scope>
    <source>
        <strain evidence="3">CBS 10117</strain>
    </source>
</reference>
<dbReference type="OrthoDB" id="10565986at2759"/>
<dbReference type="VEuPathDB" id="FungiDB:I303_00752"/>
<dbReference type="PANTHER" id="PTHR45691:SF6">
    <property type="entry name" value="PROTEIN DIAPHANOUS"/>
    <property type="match status" value="1"/>
</dbReference>
<dbReference type="Proteomes" id="UP000078595">
    <property type="component" value="Chromosome 1"/>
</dbReference>
<gene>
    <name evidence="2" type="ORF">I303_00752</name>
    <name evidence="3" type="ORF">I303_100750</name>
</gene>
<feature type="compositionally biased region" description="Low complexity" evidence="1">
    <location>
        <begin position="272"/>
        <end position="283"/>
    </location>
</feature>
<sequence length="1070" mass="115037">MTDLSSPTKETPKPNPHSHSHSHAHSHAHPRYPRPPSASPWRRALSLVAVPSLHRTASPFSPGSATGSKENKDTNTDKDKHLRDFMDSALSSHPDSDPAPAPMPTSTAALPLPETINPIPFASFPPPPPPRNMERSSSQPFSIGTNTSMIAHYPNSSTTSLDHLNLNDPEGANDSNDSESDYEMYQMSIDSSLPMTDADFISAREADSQAASPQTGGTRTSSSDFKDSHSQAQTQTQVKKSAEKGKEKQKEKEEGKSRVREWYNDYFHRANTSTPSPDSTDVPPQSPGLASRYVPTPPPVPHNSLANENDIDINIETDSNRGTGVVGSDNSTRSTGSNEPACFPTIPRRNGNQPSTDPPESTNSETPLPRIRGPSIAPFLPLPPSPPPLSPRMRSPSLPFPPFLPFPYLPRTASPLLNGPGPFSTSSHLPPSPSFPWSLPGLVEPSTPIGPSGPNSIPFTGPPSPSQYTFNPAFPLSPIFSPPISPTVFGSPHVLPAFPPRLIPCISARSQGMLSPDTSASGTGPASTAATATASASAPPAIPQNVPHVIWLPIPPGIGIPPPPIPGFSHARPIGIPISITQPSSIDQVAELAPASITPPERHAAVANQALPFSSVGPLPMNPLPPLPSADPRAAREEDAADPDEPFPRPRSVAASTTAPVPADLDAADRDLFDFTVPYIPPPRPHDNGALRAAYDHDPERSEQTTHAASMGRGASASSPPGHVNTITETSTNSKSNWKHKFKMPDISIIHSDHNPSTSRNSRRYFKRGSTSNVAVPGSSVMSASPCPSPALCLSPTSPPPRCLSPTSPFSESVHSGTSDTTISTSTTTSTSTSTAATVRRSGWQPKTSIVWDEIHNDPQGDLILALPLSQGDGDMRWRIQIDRFKADSELLKHLSASPIKNKHLSLTLPRLPSTATATTTTTSSKAPGMITTFLNTLVMHDESFVDRLILPEDIESFLILSDYFITPHISRKIIRHLDTFGTPHAWPLFVIASKRGDVDLGKICLRNMARATWCPLNDLFCVNSDEVRDIKSEWLLELFKSRFKRVGHGLFEEVEWNRVAKGFDPSELG</sequence>
<feature type="compositionally biased region" description="Low complexity" evidence="1">
    <location>
        <begin position="708"/>
        <end position="722"/>
    </location>
</feature>
<reference evidence="3" key="2">
    <citation type="submission" date="2013-07" db="EMBL/GenBank/DDBJ databases">
        <authorList>
            <consortium name="The Broad Institute Genome Sequencing Platform"/>
            <person name="Cuomo C."/>
            <person name="Litvintseva A."/>
            <person name="Chen Y."/>
            <person name="Heitman J."/>
            <person name="Sun S."/>
            <person name="Springer D."/>
            <person name="Dromer F."/>
            <person name="Young S.K."/>
            <person name="Zeng Q."/>
            <person name="Gargeya S."/>
            <person name="Fitzgerald M."/>
            <person name="Abouelleil A."/>
            <person name="Alvarado L."/>
            <person name="Berlin A.M."/>
            <person name="Chapman S.B."/>
            <person name="Dewar J."/>
            <person name="Goldberg J."/>
            <person name="Griggs A."/>
            <person name="Gujja S."/>
            <person name="Hansen M."/>
            <person name="Howarth C."/>
            <person name="Imamovic A."/>
            <person name="Larimer J."/>
            <person name="McCowan C."/>
            <person name="Murphy C."/>
            <person name="Pearson M."/>
            <person name="Priest M."/>
            <person name="Roberts A."/>
            <person name="Saif S."/>
            <person name="Shea T."/>
            <person name="Sykes S."/>
            <person name="Wortman J."/>
            <person name="Nusbaum C."/>
            <person name="Birren B."/>
        </authorList>
    </citation>
    <scope>NUCLEOTIDE SEQUENCE</scope>
    <source>
        <strain evidence="3">CBS 10117</strain>
    </source>
</reference>
<feature type="compositionally biased region" description="Basic residues" evidence="1">
    <location>
        <begin position="16"/>
        <end position="32"/>
    </location>
</feature>
<feature type="compositionally biased region" description="Low complexity" evidence="1">
    <location>
        <begin position="518"/>
        <end position="539"/>
    </location>
</feature>
<evidence type="ECO:0000313" key="2">
    <source>
        <dbReference type="EMBL" id="OBR88934.1"/>
    </source>
</evidence>
<dbReference type="RefSeq" id="XP_018266776.1">
    <property type="nucleotide sequence ID" value="XM_018404122.1"/>
</dbReference>
<protein>
    <submittedName>
        <fullName evidence="2">Uncharacterized protein</fullName>
    </submittedName>
</protein>
<dbReference type="GO" id="GO:0005884">
    <property type="term" value="C:actin filament"/>
    <property type="evidence" value="ECO:0007669"/>
    <property type="project" value="TreeGrafter"/>
</dbReference>
<name>A0A1A6AFV7_9TREE</name>
<feature type="region of interest" description="Disordered" evidence="1">
    <location>
        <begin position="439"/>
        <end position="464"/>
    </location>
</feature>
<keyword evidence="4" id="KW-1185">Reference proteome</keyword>
<dbReference type="AlphaFoldDB" id="A0A1A6AFV7"/>
<feature type="compositionally biased region" description="Polar residues" evidence="1">
    <location>
        <begin position="209"/>
        <end position="223"/>
    </location>
</feature>
<feature type="region of interest" description="Disordered" evidence="1">
    <location>
        <begin position="697"/>
        <end position="739"/>
    </location>
</feature>
<dbReference type="EMBL" id="CP144530">
    <property type="protein sequence ID" value="WWC58214.1"/>
    <property type="molecule type" value="Genomic_DNA"/>
</dbReference>
<feature type="compositionally biased region" description="Basic and acidic residues" evidence="1">
    <location>
        <begin position="240"/>
        <end position="268"/>
    </location>
</feature>
<reference evidence="2" key="1">
    <citation type="submission" date="2013-07" db="EMBL/GenBank/DDBJ databases">
        <title>The Genome Sequence of Cryptococcus dejecticola CBS10117.</title>
        <authorList>
            <consortium name="The Broad Institute Genome Sequencing Platform"/>
            <person name="Cuomo C."/>
            <person name="Litvintseva A."/>
            <person name="Chen Y."/>
            <person name="Heitman J."/>
            <person name="Sun S."/>
            <person name="Springer D."/>
            <person name="Dromer F."/>
            <person name="Young S.K."/>
            <person name="Zeng Q."/>
            <person name="Gargeya S."/>
            <person name="Fitzgerald M."/>
            <person name="Abouelleil A."/>
            <person name="Alvarado L."/>
            <person name="Berlin A.M."/>
            <person name="Chapman S.B."/>
            <person name="Dewar J."/>
            <person name="Goldberg J."/>
            <person name="Griggs A."/>
            <person name="Gujja S."/>
            <person name="Hansen M."/>
            <person name="Howarth C."/>
            <person name="Imamovic A."/>
            <person name="Larimer J."/>
            <person name="McCowan C."/>
            <person name="Murphy C."/>
            <person name="Pearson M."/>
            <person name="Priest M."/>
            <person name="Roberts A."/>
            <person name="Saif S."/>
            <person name="Shea T."/>
            <person name="Sykes S."/>
            <person name="Wortman J."/>
            <person name="Nusbaum C."/>
            <person name="Birren B."/>
        </authorList>
    </citation>
    <scope>NUCLEOTIDE SEQUENCE [LARGE SCALE GENOMIC DNA]</scope>
    <source>
        <strain evidence="2">CBS 10117</strain>
    </source>
</reference>
<feature type="compositionally biased region" description="Pro residues" evidence="1">
    <location>
        <begin position="620"/>
        <end position="629"/>
    </location>
</feature>
<feature type="region of interest" description="Disordered" evidence="1">
    <location>
        <begin position="513"/>
        <end position="539"/>
    </location>
</feature>
<feature type="region of interest" description="Disordered" evidence="1">
    <location>
        <begin position="53"/>
        <end position="393"/>
    </location>
</feature>
<organism evidence="2">
    <name type="scientific">Kwoniella dejecticola CBS 10117</name>
    <dbReference type="NCBI Taxonomy" id="1296121"/>
    <lineage>
        <taxon>Eukaryota</taxon>
        <taxon>Fungi</taxon>
        <taxon>Dikarya</taxon>
        <taxon>Basidiomycota</taxon>
        <taxon>Agaricomycotina</taxon>
        <taxon>Tremellomycetes</taxon>
        <taxon>Tremellales</taxon>
        <taxon>Cryptococcaceae</taxon>
        <taxon>Kwoniella</taxon>
    </lineage>
</organism>
<feature type="compositionally biased region" description="Low complexity" evidence="1">
    <location>
        <begin position="104"/>
        <end position="122"/>
    </location>
</feature>
<feature type="compositionally biased region" description="Basic and acidic residues" evidence="1">
    <location>
        <begin position="69"/>
        <end position="86"/>
    </location>
</feature>
<dbReference type="KEGG" id="kdj:28964451"/>
<feature type="region of interest" description="Disordered" evidence="1">
    <location>
        <begin position="617"/>
        <end position="664"/>
    </location>
</feature>
<evidence type="ECO:0000313" key="3">
    <source>
        <dbReference type="EMBL" id="WWC58214.1"/>
    </source>
</evidence>
<feature type="compositionally biased region" description="Polar residues" evidence="1">
    <location>
        <begin position="805"/>
        <end position="815"/>
    </location>
</feature>
<evidence type="ECO:0000313" key="4">
    <source>
        <dbReference type="Proteomes" id="UP000078595"/>
    </source>
</evidence>
<feature type="compositionally biased region" description="Polar residues" evidence="1">
    <location>
        <begin position="316"/>
        <end position="338"/>
    </location>
</feature>
<feature type="compositionally biased region" description="Pro residues" evidence="1">
    <location>
        <begin position="380"/>
        <end position="390"/>
    </location>
</feature>
<evidence type="ECO:0000256" key="1">
    <source>
        <dbReference type="SAM" id="MobiDB-lite"/>
    </source>
</evidence>
<accession>A0A1A6AFV7</accession>
<dbReference type="PANTHER" id="PTHR45691">
    <property type="entry name" value="PROTEIN DIAPHANOUS"/>
    <property type="match status" value="1"/>
</dbReference>
<feature type="compositionally biased region" description="Polar residues" evidence="1">
    <location>
        <begin position="725"/>
        <end position="736"/>
    </location>
</feature>
<feature type="compositionally biased region" description="Polar residues" evidence="1">
    <location>
        <begin position="58"/>
        <end position="68"/>
    </location>
</feature>
<dbReference type="GeneID" id="28964451"/>
<feature type="region of interest" description="Disordered" evidence="1">
    <location>
        <begin position="1"/>
        <end position="39"/>
    </location>
</feature>